<name>A0A932MPJ3_UNCTE</name>
<dbReference type="InterPro" id="IPR036291">
    <property type="entry name" value="NAD(P)-bd_dom_sf"/>
</dbReference>
<dbReference type="Pfam" id="PF00107">
    <property type="entry name" value="ADH_zinc_N"/>
    <property type="match status" value="1"/>
</dbReference>
<gene>
    <name evidence="6" type="ORF">HYZ11_13920</name>
</gene>
<evidence type="ECO:0000313" key="7">
    <source>
        <dbReference type="Proteomes" id="UP000782312"/>
    </source>
</evidence>
<dbReference type="InterPro" id="IPR020843">
    <property type="entry name" value="ER"/>
</dbReference>
<accession>A0A932MPJ3</accession>
<dbReference type="EMBL" id="JACPUR010000035">
    <property type="protein sequence ID" value="MBI3128697.1"/>
    <property type="molecule type" value="Genomic_DNA"/>
</dbReference>
<evidence type="ECO:0000256" key="3">
    <source>
        <dbReference type="ARBA" id="ARBA00023002"/>
    </source>
</evidence>
<keyword evidence="2 4" id="KW-0862">Zinc</keyword>
<dbReference type="InterPro" id="IPR011032">
    <property type="entry name" value="GroES-like_sf"/>
</dbReference>
<dbReference type="InterPro" id="IPR013149">
    <property type="entry name" value="ADH-like_C"/>
</dbReference>
<comment type="caution">
    <text evidence="6">The sequence shown here is derived from an EMBL/GenBank/DDBJ whole genome shotgun (WGS) entry which is preliminary data.</text>
</comment>
<sequence length="349" mass="36237">MLAARWHGRGDVRLEDISEPSPGRGEVLVEVGYCGICGTDLHEYRHGPLLIPRRPHPLTGRLPPVVLGHEFSGTVVARGPGVSAPGEGARVAVNPCLSCGQCAQCKEGKAYLCSRLGSIGFAADGGFARRVVCPAANCHPLPEGLPLEGASLAEPLAACIHAWGRGGGRAGEAVLIVGAGTVGLLLLQVARGRGAGEVLVVEPLAARRERALALGAAAVFDPARDEDRARLRERGGIPLAFECVGRPAALDTALRASGRGGRVVVVGLFTEAVPVDFFRLFAQEKTIFASTAYTDAEMGEAVAWLAEGRAAWEPIVSGPIPLADIVPAGFGRLSEAPSSHIKLLVDPSG</sequence>
<keyword evidence="1 4" id="KW-0479">Metal-binding</keyword>
<reference evidence="6" key="1">
    <citation type="submission" date="2020-07" db="EMBL/GenBank/DDBJ databases">
        <title>Huge and variable diversity of episymbiotic CPR bacteria and DPANN archaea in groundwater ecosystems.</title>
        <authorList>
            <person name="He C.Y."/>
            <person name="Keren R."/>
            <person name="Whittaker M."/>
            <person name="Farag I.F."/>
            <person name="Doudna J."/>
            <person name="Cate J.H.D."/>
            <person name="Banfield J.F."/>
        </authorList>
    </citation>
    <scope>NUCLEOTIDE SEQUENCE</scope>
    <source>
        <strain evidence="6">NC_groundwater_763_Ag_S-0.2um_68_21</strain>
    </source>
</reference>
<dbReference type="PANTHER" id="PTHR43401">
    <property type="entry name" value="L-THREONINE 3-DEHYDROGENASE"/>
    <property type="match status" value="1"/>
</dbReference>
<comment type="cofactor">
    <cofactor evidence="4">
        <name>Zn(2+)</name>
        <dbReference type="ChEBI" id="CHEBI:29105"/>
    </cofactor>
</comment>
<evidence type="ECO:0000256" key="4">
    <source>
        <dbReference type="RuleBase" id="RU361277"/>
    </source>
</evidence>
<dbReference type="AlphaFoldDB" id="A0A932MPJ3"/>
<dbReference type="Gene3D" id="3.90.180.10">
    <property type="entry name" value="Medium-chain alcohol dehydrogenases, catalytic domain"/>
    <property type="match status" value="1"/>
</dbReference>
<dbReference type="PANTHER" id="PTHR43401:SF2">
    <property type="entry name" value="L-THREONINE 3-DEHYDROGENASE"/>
    <property type="match status" value="1"/>
</dbReference>
<dbReference type="InterPro" id="IPR002328">
    <property type="entry name" value="ADH_Zn_CS"/>
</dbReference>
<proteinExistence type="inferred from homology"/>
<comment type="similarity">
    <text evidence="4">Belongs to the zinc-containing alcohol dehydrogenase family.</text>
</comment>
<evidence type="ECO:0000256" key="2">
    <source>
        <dbReference type="ARBA" id="ARBA00022833"/>
    </source>
</evidence>
<dbReference type="Pfam" id="PF08240">
    <property type="entry name" value="ADH_N"/>
    <property type="match status" value="1"/>
</dbReference>
<evidence type="ECO:0000259" key="5">
    <source>
        <dbReference type="SMART" id="SM00829"/>
    </source>
</evidence>
<evidence type="ECO:0000256" key="1">
    <source>
        <dbReference type="ARBA" id="ARBA00022723"/>
    </source>
</evidence>
<dbReference type="SUPFAM" id="SSF50129">
    <property type="entry name" value="GroES-like"/>
    <property type="match status" value="1"/>
</dbReference>
<protein>
    <submittedName>
        <fullName evidence="6">Alcohol dehydrogenase catalytic domain-containing protein</fullName>
    </submittedName>
</protein>
<dbReference type="SUPFAM" id="SSF51735">
    <property type="entry name" value="NAD(P)-binding Rossmann-fold domains"/>
    <property type="match status" value="1"/>
</dbReference>
<dbReference type="GO" id="GO:0016616">
    <property type="term" value="F:oxidoreductase activity, acting on the CH-OH group of donors, NAD or NADP as acceptor"/>
    <property type="evidence" value="ECO:0007669"/>
    <property type="project" value="UniProtKB-ARBA"/>
</dbReference>
<keyword evidence="3" id="KW-0560">Oxidoreductase</keyword>
<dbReference type="PROSITE" id="PS00059">
    <property type="entry name" value="ADH_ZINC"/>
    <property type="match status" value="1"/>
</dbReference>
<dbReference type="Gene3D" id="3.40.50.720">
    <property type="entry name" value="NAD(P)-binding Rossmann-like Domain"/>
    <property type="match status" value="1"/>
</dbReference>
<dbReference type="InterPro" id="IPR050129">
    <property type="entry name" value="Zn_alcohol_dh"/>
</dbReference>
<dbReference type="InterPro" id="IPR013154">
    <property type="entry name" value="ADH-like_N"/>
</dbReference>
<evidence type="ECO:0000313" key="6">
    <source>
        <dbReference type="EMBL" id="MBI3128697.1"/>
    </source>
</evidence>
<feature type="domain" description="Enoyl reductase (ER)" evidence="5">
    <location>
        <begin position="8"/>
        <end position="345"/>
    </location>
</feature>
<dbReference type="SMART" id="SM00829">
    <property type="entry name" value="PKS_ER"/>
    <property type="match status" value="1"/>
</dbReference>
<dbReference type="GO" id="GO:0008270">
    <property type="term" value="F:zinc ion binding"/>
    <property type="evidence" value="ECO:0007669"/>
    <property type="project" value="InterPro"/>
</dbReference>
<organism evidence="6 7">
    <name type="scientific">Tectimicrobiota bacterium</name>
    <dbReference type="NCBI Taxonomy" id="2528274"/>
    <lineage>
        <taxon>Bacteria</taxon>
        <taxon>Pseudomonadati</taxon>
        <taxon>Nitrospinota/Tectimicrobiota group</taxon>
        <taxon>Candidatus Tectimicrobiota</taxon>
    </lineage>
</organism>
<dbReference type="Proteomes" id="UP000782312">
    <property type="component" value="Unassembled WGS sequence"/>
</dbReference>